<dbReference type="AlphaFoldDB" id="A0A1M7LYS7"/>
<organism evidence="2 3">
    <name type="scientific">Bradyrhizobium lablabi</name>
    <dbReference type="NCBI Taxonomy" id="722472"/>
    <lineage>
        <taxon>Bacteria</taxon>
        <taxon>Pseudomonadati</taxon>
        <taxon>Pseudomonadota</taxon>
        <taxon>Alphaproteobacteria</taxon>
        <taxon>Hyphomicrobiales</taxon>
        <taxon>Nitrobacteraceae</taxon>
        <taxon>Bradyrhizobium</taxon>
    </lineage>
</organism>
<name>A0A1M7LYS7_9BRAD</name>
<feature type="transmembrane region" description="Helical" evidence="1">
    <location>
        <begin position="5"/>
        <end position="26"/>
    </location>
</feature>
<keyword evidence="1" id="KW-1133">Transmembrane helix</keyword>
<protein>
    <submittedName>
        <fullName evidence="2">Uncharacterized protein</fullName>
    </submittedName>
</protein>
<keyword evidence="1" id="KW-0812">Transmembrane</keyword>
<dbReference type="RefSeq" id="WP_074830951.1">
    <property type="nucleotide sequence ID" value="NZ_FNTI01000001.1"/>
</dbReference>
<evidence type="ECO:0000313" key="2">
    <source>
        <dbReference type="EMBL" id="SEC27083.1"/>
    </source>
</evidence>
<evidence type="ECO:0000313" key="3">
    <source>
        <dbReference type="Proteomes" id="UP000183208"/>
    </source>
</evidence>
<accession>A0A1M7LYS7</accession>
<keyword evidence="1" id="KW-0472">Membrane</keyword>
<dbReference type="OrthoDB" id="5657124at2"/>
<feature type="transmembrane region" description="Helical" evidence="1">
    <location>
        <begin position="38"/>
        <end position="58"/>
    </location>
</feature>
<sequence length="64" mass="7080">MNDKLFHLIAGTIFALVALLHVLRIYMGWPVVVGGWSAPMWVSWIGLIVAGGLAYFALTLKSHR</sequence>
<dbReference type="EMBL" id="FNTI01000001">
    <property type="protein sequence ID" value="SEC27083.1"/>
    <property type="molecule type" value="Genomic_DNA"/>
</dbReference>
<proteinExistence type="predicted"/>
<evidence type="ECO:0000256" key="1">
    <source>
        <dbReference type="SAM" id="Phobius"/>
    </source>
</evidence>
<dbReference type="Proteomes" id="UP000183208">
    <property type="component" value="Unassembled WGS sequence"/>
</dbReference>
<gene>
    <name evidence="2" type="ORF">SAMN05444171_1030</name>
</gene>
<reference evidence="2 3" key="1">
    <citation type="submission" date="2016-10" db="EMBL/GenBank/DDBJ databases">
        <authorList>
            <person name="de Groot N.N."/>
        </authorList>
    </citation>
    <scope>NUCLEOTIDE SEQUENCE [LARGE SCALE GENOMIC DNA]</scope>
    <source>
        <strain evidence="2 3">GAS522</strain>
    </source>
</reference>